<dbReference type="STRING" id="1801677.A2365_00820"/>
<sequence length="341" mass="37865">METRSGAKSEGDGHVGHRNKRYLLTLTLYQCASAFKRLGLKIPPREFFDEVERELVEMIGANFSGSPVNVEEIPFDDLCDEIVAMANQARQIHPDAVVLTTSPLIAYEAGGMCIHLNRMVNFNGDIIGIGPRPGHPSLDHQIRAAHDKPIIIIEDGAFSGSSLKFVLNCFPNENIVSIVLGIIFPKAKQLLESSYNGQLLYHVDSDDTDLVDWMPTHDFFPFVPNSGLVVGSQMGRNCFPYYLYNHASIAMPYILPYGLPDKWASLRGEREELAKFSASCIQLTRKIFGEMERLNNKPITIADIVCSNPRTSIPVSNGQNDFSELSESVLDVLSGDLQFLS</sequence>
<evidence type="ECO:0000313" key="2">
    <source>
        <dbReference type="Proteomes" id="UP000177740"/>
    </source>
</evidence>
<proteinExistence type="predicted"/>
<dbReference type="Proteomes" id="UP000177740">
    <property type="component" value="Unassembled WGS sequence"/>
</dbReference>
<dbReference type="EMBL" id="MHMM01000010">
    <property type="protein sequence ID" value="OGZ27195.1"/>
    <property type="molecule type" value="Genomic_DNA"/>
</dbReference>
<protein>
    <submittedName>
        <fullName evidence="1">Uncharacterized protein</fullName>
    </submittedName>
</protein>
<organism evidence="1 2">
    <name type="scientific">Candidatus Nealsonbacteria bacterium RIFOXYB1_FULL_40_15</name>
    <dbReference type="NCBI Taxonomy" id="1801677"/>
    <lineage>
        <taxon>Bacteria</taxon>
        <taxon>Candidatus Nealsoniibacteriota</taxon>
    </lineage>
</organism>
<name>A0A1G2EN21_9BACT</name>
<gene>
    <name evidence="1" type="ORF">A2365_00820</name>
</gene>
<accession>A0A1G2EN21</accession>
<dbReference type="AlphaFoldDB" id="A0A1G2EN21"/>
<reference evidence="1 2" key="1">
    <citation type="journal article" date="2016" name="Nat. Commun.">
        <title>Thousands of microbial genomes shed light on interconnected biogeochemical processes in an aquifer system.</title>
        <authorList>
            <person name="Anantharaman K."/>
            <person name="Brown C.T."/>
            <person name="Hug L.A."/>
            <person name="Sharon I."/>
            <person name="Castelle C.J."/>
            <person name="Probst A.J."/>
            <person name="Thomas B.C."/>
            <person name="Singh A."/>
            <person name="Wilkins M.J."/>
            <person name="Karaoz U."/>
            <person name="Brodie E.L."/>
            <person name="Williams K.H."/>
            <person name="Hubbard S.S."/>
            <person name="Banfield J.F."/>
        </authorList>
    </citation>
    <scope>NUCLEOTIDE SEQUENCE [LARGE SCALE GENOMIC DNA]</scope>
</reference>
<comment type="caution">
    <text evidence="1">The sequence shown here is derived from an EMBL/GenBank/DDBJ whole genome shotgun (WGS) entry which is preliminary data.</text>
</comment>
<evidence type="ECO:0000313" key="1">
    <source>
        <dbReference type="EMBL" id="OGZ27195.1"/>
    </source>
</evidence>